<dbReference type="RefSeq" id="WP_095063477.1">
    <property type="nucleotide sequence ID" value="NZ_FXUV02000080.1"/>
</dbReference>
<protein>
    <submittedName>
        <fullName evidence="1">Uncharacterized protein</fullName>
    </submittedName>
</protein>
<evidence type="ECO:0000313" key="3">
    <source>
        <dbReference type="Proteomes" id="UP000215450"/>
    </source>
</evidence>
<keyword evidence="3" id="KW-1185">Reference proteome</keyword>
<reference evidence="2 3" key="2">
    <citation type="submission" date="2017-06" db="EMBL/GenBank/DDBJ databases">
        <authorList>
            <person name="Kim H.J."/>
            <person name="Triplett B.A."/>
        </authorList>
    </citation>
    <scope>NUCLEOTIDE SEQUENCE [LARGE SCALE GENOMIC DNA]</scope>
    <source>
        <strain evidence="2">Kingella_eburonensis</strain>
    </source>
</reference>
<dbReference type="EMBL" id="FXUV01000076">
    <property type="protein sequence ID" value="SMQ13557.1"/>
    <property type="molecule type" value="Genomic_DNA"/>
</dbReference>
<dbReference type="Proteomes" id="UP000215450">
    <property type="component" value="Unassembled WGS sequence"/>
</dbReference>
<dbReference type="AlphaFoldDB" id="A0A238HJB1"/>
<dbReference type="EMBL" id="FXUV02000080">
    <property type="protein sequence ID" value="SNB84115.1"/>
    <property type="molecule type" value="Genomic_DNA"/>
</dbReference>
<evidence type="ECO:0000313" key="1">
    <source>
        <dbReference type="EMBL" id="SMQ13557.1"/>
    </source>
</evidence>
<organism evidence="1">
    <name type="scientific">Kingella negevensis</name>
    <dbReference type="NCBI Taxonomy" id="1522312"/>
    <lineage>
        <taxon>Bacteria</taxon>
        <taxon>Pseudomonadati</taxon>
        <taxon>Pseudomonadota</taxon>
        <taxon>Betaproteobacteria</taxon>
        <taxon>Neisseriales</taxon>
        <taxon>Neisseriaceae</taxon>
        <taxon>Kingella</taxon>
    </lineage>
</organism>
<name>A0A238HJB1_9NEIS</name>
<reference evidence="1" key="1">
    <citation type="submission" date="2017-05" db="EMBL/GenBank/DDBJ databases">
        <authorList>
            <person name="Song R."/>
            <person name="Chenine A.L."/>
            <person name="Ruprecht R.M."/>
        </authorList>
    </citation>
    <scope>NUCLEOTIDE SEQUENCE</scope>
    <source>
        <strain evidence="1">Kingella_eburonensis</strain>
    </source>
</reference>
<sequence length="148" mass="17327">MKASARVADCDECSIIAQLSEEEHESAIRYENSCLLDDLFPRMLNASYDLIRNQDSEHVFIRLKNKTKQSLILDAKVSTVWHIVQQDKNDYKLVLTGEPSRIQGLHDDGYILDYSYLSEDDRSCNVSYYTRQHWDNDWFSRMKGKRGL</sequence>
<accession>A0A238HJB1</accession>
<dbReference type="STRING" id="1522312.GCA_900177895_02220"/>
<proteinExistence type="predicted"/>
<evidence type="ECO:0000313" key="2">
    <source>
        <dbReference type="EMBL" id="SNB84115.1"/>
    </source>
</evidence>
<gene>
    <name evidence="1" type="ORF">KEBURONENSIS_02094</name>
    <name evidence="2" type="ORF">KEBURONENSIS_02110</name>
</gene>